<sequence>MPPKAKPGAKATTKAAAKATAKAKSASPEPPEPPEPAKSPGPEKLSVFDAETNLNFIEDEDWAALANTETPSNAVGKALEALLTLLGDADATSWPTAAAALEQPEALVREIRALGGPLGCTQLQLQKAAALVGEADLGSLMAATDEPPPPKAKAPAKAKAKAKPLAPPPGARAALAVAQLVEAYVARAESPSKFPMEWPMVAYREVHGKLQHALHSKQHACLVCSSSLATKAVSQYLQLAGAVMVNVCQLQVQVQLAKSMSQDVARSSLQGALKEALTRGSRLVLQLGSSPPNLRRYCDSRMPIEAFECEKTSEVAKTLGVEAEATDFQMVLLVEMSKAMAEKTLPQVLPGFDEMAVMLIDDTTVPTSNQLSAKLEEASKRTACLRSALSMLALEVAKPTPTPAAASEGVPAAGAALTEEGVVVNDVDFEYIEKFTEDWQERWLLGPSEQDESGKEIRKGLISAKLVKYPSNPKDAKSCLQLMGGAANAPCTGIWTSFAPLIRPTEVEFEFTVNGKVDMPNACLVFTEKPFQGALPDCKVGVQFTVRGGMQLCGGGGNLVRISNDGKIQNDRWNKVLIKIDWADKVAVAQVDTRGKGYAPAIQTVPFRDSTCCGFGALFIYNTDTQATCWFSELRVKQDQQDMAMIDNEALDARRELAQRMKQREYQMAVDADMEVGMKMGAIKSTTCHGMNLAMEQAANNSSGHALG</sequence>
<name>A0A812LXQ3_9DINO</name>
<feature type="compositionally biased region" description="Low complexity" evidence="1">
    <location>
        <begin position="1"/>
        <end position="27"/>
    </location>
</feature>
<dbReference type="EMBL" id="CAJNDS010001117">
    <property type="protein sequence ID" value="CAE7248592.1"/>
    <property type="molecule type" value="Genomic_DNA"/>
</dbReference>
<comment type="caution">
    <text evidence="2">The sequence shown here is derived from an EMBL/GenBank/DDBJ whole genome shotgun (WGS) entry which is preliminary data.</text>
</comment>
<dbReference type="Proteomes" id="UP000604046">
    <property type="component" value="Unassembled WGS sequence"/>
</dbReference>
<evidence type="ECO:0000256" key="1">
    <source>
        <dbReference type="SAM" id="MobiDB-lite"/>
    </source>
</evidence>
<evidence type="ECO:0000313" key="3">
    <source>
        <dbReference type="Proteomes" id="UP000604046"/>
    </source>
</evidence>
<keyword evidence="3" id="KW-1185">Reference proteome</keyword>
<proteinExistence type="predicted"/>
<accession>A0A812LXQ3</accession>
<feature type="region of interest" description="Disordered" evidence="1">
    <location>
        <begin position="1"/>
        <end position="45"/>
    </location>
</feature>
<protein>
    <submittedName>
        <fullName evidence="2">NEIL3 protein</fullName>
    </submittedName>
</protein>
<evidence type="ECO:0000313" key="2">
    <source>
        <dbReference type="EMBL" id="CAE7248592.1"/>
    </source>
</evidence>
<organism evidence="2 3">
    <name type="scientific">Symbiodinium natans</name>
    <dbReference type="NCBI Taxonomy" id="878477"/>
    <lineage>
        <taxon>Eukaryota</taxon>
        <taxon>Sar</taxon>
        <taxon>Alveolata</taxon>
        <taxon>Dinophyceae</taxon>
        <taxon>Suessiales</taxon>
        <taxon>Symbiodiniaceae</taxon>
        <taxon>Symbiodinium</taxon>
    </lineage>
</organism>
<dbReference type="OrthoDB" id="265717at2759"/>
<reference evidence="2" key="1">
    <citation type="submission" date="2021-02" db="EMBL/GenBank/DDBJ databases">
        <authorList>
            <person name="Dougan E. K."/>
            <person name="Rhodes N."/>
            <person name="Thang M."/>
            <person name="Chan C."/>
        </authorList>
    </citation>
    <scope>NUCLEOTIDE SEQUENCE</scope>
</reference>
<dbReference type="AlphaFoldDB" id="A0A812LXQ3"/>
<feature type="compositionally biased region" description="Pro residues" evidence="1">
    <location>
        <begin position="28"/>
        <end position="39"/>
    </location>
</feature>
<gene>
    <name evidence="2" type="primary">NEIL3</name>
    <name evidence="2" type="ORF">SNAT2548_LOCUS12047</name>
</gene>